<feature type="transmembrane region" description="Helical" evidence="2">
    <location>
        <begin position="34"/>
        <end position="59"/>
    </location>
</feature>
<organism evidence="4 5">
    <name type="scientific">Flavobacterium pokkalii</name>
    <dbReference type="NCBI Taxonomy" id="1940408"/>
    <lineage>
        <taxon>Bacteria</taxon>
        <taxon>Pseudomonadati</taxon>
        <taxon>Bacteroidota</taxon>
        <taxon>Flavobacteriia</taxon>
        <taxon>Flavobacteriales</taxon>
        <taxon>Flavobacteriaceae</taxon>
        <taxon>Flavobacterium</taxon>
    </lineage>
</organism>
<dbReference type="Gene3D" id="1.10.10.60">
    <property type="entry name" value="Homeodomain-like"/>
    <property type="match status" value="1"/>
</dbReference>
<evidence type="ECO:0000256" key="2">
    <source>
        <dbReference type="SAM" id="Phobius"/>
    </source>
</evidence>
<feature type="transmembrane region" description="Helical" evidence="2">
    <location>
        <begin position="118"/>
        <end position="141"/>
    </location>
</feature>
<reference evidence="4 5" key="1">
    <citation type="journal article" date="2020" name="Microbiol. Res.">
        <title>Flavobacterium pokkalii sp. nov., a novel plant growth promoting native rhizobacteria isolated from pokkali rice grown in coastal saline affected agricultural regions of southern India, Kerala.</title>
        <authorList>
            <person name="Menon R.R."/>
            <person name="Kumari S."/>
            <person name="Viver T."/>
            <person name="Rameshkumar N."/>
        </authorList>
    </citation>
    <scope>NUCLEOTIDE SEQUENCE [LARGE SCALE GENOMIC DNA]</scope>
    <source>
        <strain evidence="4 5">L1I52</strain>
    </source>
</reference>
<feature type="transmembrane region" description="Helical" evidence="2">
    <location>
        <begin position="200"/>
        <end position="218"/>
    </location>
</feature>
<keyword evidence="5" id="KW-1185">Reference proteome</keyword>
<keyword evidence="2" id="KW-0472">Membrane</keyword>
<dbReference type="EMBL" id="NASZ01000016">
    <property type="protein sequence ID" value="MBD0725649.1"/>
    <property type="molecule type" value="Genomic_DNA"/>
</dbReference>
<dbReference type="PANTHER" id="PTHR43280:SF2">
    <property type="entry name" value="HTH-TYPE TRANSCRIPTIONAL REGULATOR EXSA"/>
    <property type="match status" value="1"/>
</dbReference>
<feature type="transmembrane region" description="Helical" evidence="2">
    <location>
        <begin position="94"/>
        <end position="112"/>
    </location>
</feature>
<evidence type="ECO:0000313" key="4">
    <source>
        <dbReference type="EMBL" id="MBD0725649.1"/>
    </source>
</evidence>
<feature type="transmembrane region" description="Helical" evidence="2">
    <location>
        <begin position="6"/>
        <end position="22"/>
    </location>
</feature>
<name>A0ABR7USH6_9FLAO</name>
<gene>
    <name evidence="4" type="ORF">B6A10_10700</name>
</gene>
<dbReference type="PANTHER" id="PTHR43280">
    <property type="entry name" value="ARAC-FAMILY TRANSCRIPTIONAL REGULATOR"/>
    <property type="match status" value="1"/>
</dbReference>
<protein>
    <recommendedName>
        <fullName evidence="3">HTH araC/xylS-type domain-containing protein</fullName>
    </recommendedName>
</protein>
<dbReference type="InterPro" id="IPR018060">
    <property type="entry name" value="HTH_AraC"/>
</dbReference>
<comment type="caution">
    <text evidence="4">The sequence shown here is derived from an EMBL/GenBank/DDBJ whole genome shotgun (WGS) entry which is preliminary data.</text>
</comment>
<evidence type="ECO:0000256" key="1">
    <source>
        <dbReference type="ARBA" id="ARBA00023125"/>
    </source>
</evidence>
<evidence type="ECO:0000259" key="3">
    <source>
        <dbReference type="PROSITE" id="PS01124"/>
    </source>
</evidence>
<keyword evidence="2" id="KW-0812">Transmembrane</keyword>
<keyword evidence="2" id="KW-1133">Transmembrane helix</keyword>
<evidence type="ECO:0000313" key="5">
    <source>
        <dbReference type="Proteomes" id="UP000661715"/>
    </source>
</evidence>
<feature type="transmembrane region" description="Helical" evidence="2">
    <location>
        <begin position="65"/>
        <end position="82"/>
    </location>
</feature>
<feature type="domain" description="HTH araC/xylS-type" evidence="3">
    <location>
        <begin position="276"/>
        <end position="380"/>
    </location>
</feature>
<proteinExistence type="predicted"/>
<dbReference type="PROSITE" id="PS01124">
    <property type="entry name" value="HTH_ARAC_FAMILY_2"/>
    <property type="match status" value="1"/>
</dbReference>
<keyword evidence="1" id="KW-0238">DNA-binding</keyword>
<accession>A0ABR7USH6</accession>
<dbReference type="Proteomes" id="UP000661715">
    <property type="component" value="Unassembled WGS sequence"/>
</dbReference>
<feature type="transmembrane region" description="Helical" evidence="2">
    <location>
        <begin position="162"/>
        <end position="188"/>
    </location>
</feature>
<sequence length="385" mass="46014">MFLSVVYFMTALLGFLTLMVLVSQYKSNRKVNFYLLILIFFASFRFFFIGIYSLVFFTVSDDVTVIFRSFGSGIFACIYLYFKCLVANRKNPVAGDLYYFSIPVLFGIYNLWMRHYTASWYLLSYFLFALIPLFYLGLSFFELKNKLWFQKSKTWRVQKQNMLVRNWSIFFFVFCFLIVLRLLVSLVLDIFVAGYSDGTSYFWLAGLLCFVLFFKLLFTPMMLYSNVLLDYEIKSEEYFELVFEDFWLDESDVLITNSQDLKLSERVESNLESYIYEIERMALEHFCFRNPKVSMRDFAIRLEIPKSHLLYFFKYHSKVSFIEFKRTVRIYDAISLIEEGFLEKRTVEKLSKKTGFYSCDLFLSSFKEIVGVEPLEYNQKRKELC</sequence>